<dbReference type="GO" id="GO:0008270">
    <property type="term" value="F:zinc ion binding"/>
    <property type="evidence" value="ECO:0007669"/>
    <property type="project" value="UniProtKB-KW"/>
</dbReference>
<dbReference type="Proteomes" id="UP000231279">
    <property type="component" value="Unassembled WGS sequence"/>
</dbReference>
<dbReference type="SMART" id="SM00184">
    <property type="entry name" value="RING"/>
    <property type="match status" value="1"/>
</dbReference>
<dbReference type="GO" id="GO:0016874">
    <property type="term" value="F:ligase activity"/>
    <property type="evidence" value="ECO:0007669"/>
    <property type="project" value="UniProtKB-KW"/>
</dbReference>
<dbReference type="SMART" id="SM00744">
    <property type="entry name" value="RINGv"/>
    <property type="match status" value="1"/>
</dbReference>
<dbReference type="EMBL" id="NKXS01002638">
    <property type="protein sequence ID" value="PIN12693.1"/>
    <property type="molecule type" value="Genomic_DNA"/>
</dbReference>
<dbReference type="InterPro" id="IPR011016">
    <property type="entry name" value="Znf_RING-CH"/>
</dbReference>
<dbReference type="InterPro" id="IPR013083">
    <property type="entry name" value="Znf_RING/FYVE/PHD"/>
</dbReference>
<evidence type="ECO:0000256" key="5">
    <source>
        <dbReference type="ARBA" id="ARBA00022833"/>
    </source>
</evidence>
<organism evidence="8 9">
    <name type="scientific">Handroanthus impetiginosus</name>
    <dbReference type="NCBI Taxonomy" id="429701"/>
    <lineage>
        <taxon>Eukaryota</taxon>
        <taxon>Viridiplantae</taxon>
        <taxon>Streptophyta</taxon>
        <taxon>Embryophyta</taxon>
        <taxon>Tracheophyta</taxon>
        <taxon>Spermatophyta</taxon>
        <taxon>Magnoliopsida</taxon>
        <taxon>eudicotyledons</taxon>
        <taxon>Gunneridae</taxon>
        <taxon>Pentapetalae</taxon>
        <taxon>asterids</taxon>
        <taxon>lamiids</taxon>
        <taxon>Lamiales</taxon>
        <taxon>Bignoniaceae</taxon>
        <taxon>Crescentiina</taxon>
        <taxon>Tabebuia alliance</taxon>
        <taxon>Handroanthus</taxon>
    </lineage>
</organism>
<sequence length="243" mass="28222">MEEYTHCKRLLFVDPARHERLSFTARDEPASSSCSQPEFHIDFRISCRARVSNWELNQDSQSPHLLGMSRLPTVKTVIRLNFDQYSNQECARQLIDEEIKSWPLWDDGRQYLINFMLDKAEEVIKSMPPSHNAVYLNIHVVPVHVYVFDEREAIRSAIEQSMEEGDQECMVPAADSVIESLESMKITLSLDDFGTCPVCLEEFPRDCEAVCMPCLHVFHGDCIKEWLRTSHYCPICRFEMPID</sequence>
<dbReference type="GO" id="GO:0061630">
    <property type="term" value="F:ubiquitin protein ligase activity"/>
    <property type="evidence" value="ECO:0007669"/>
    <property type="project" value="UniProtKB-EC"/>
</dbReference>
<reference evidence="9" key="1">
    <citation type="journal article" date="2018" name="Gigascience">
        <title>Genome assembly of the Pink Ipe (Handroanthus impetiginosus, Bignoniaceae), a highly valued, ecologically keystone Neotropical timber forest tree.</title>
        <authorList>
            <person name="Silva-Junior O.B."/>
            <person name="Grattapaglia D."/>
            <person name="Novaes E."/>
            <person name="Collevatti R.G."/>
        </authorList>
    </citation>
    <scope>NUCLEOTIDE SEQUENCE [LARGE SCALE GENOMIC DNA]</scope>
    <source>
        <strain evidence="9">cv. UFG-1</strain>
    </source>
</reference>
<keyword evidence="4 6" id="KW-0863">Zinc-finger</keyword>
<name>A0A2G9H5B9_9LAMI</name>
<dbReference type="Pfam" id="PF13639">
    <property type="entry name" value="zf-RING_2"/>
    <property type="match status" value="1"/>
</dbReference>
<evidence type="ECO:0000256" key="6">
    <source>
        <dbReference type="PROSITE-ProRule" id="PRU00175"/>
    </source>
</evidence>
<protein>
    <recommendedName>
        <fullName evidence="2">RING-type E3 ubiquitin transferase</fullName>
        <ecNumber evidence="2">2.3.2.27</ecNumber>
    </recommendedName>
</protein>
<evidence type="ECO:0000313" key="8">
    <source>
        <dbReference type="EMBL" id="PIN12693.1"/>
    </source>
</evidence>
<dbReference type="OrthoDB" id="4348522at2759"/>
<dbReference type="EC" id="2.3.2.27" evidence="2"/>
<dbReference type="InterPro" id="IPR001841">
    <property type="entry name" value="Znf_RING"/>
</dbReference>
<keyword evidence="5" id="KW-0862">Zinc</keyword>
<evidence type="ECO:0000259" key="7">
    <source>
        <dbReference type="PROSITE" id="PS50089"/>
    </source>
</evidence>
<proteinExistence type="predicted"/>
<dbReference type="PANTHER" id="PTHR15710">
    <property type="entry name" value="E3 UBIQUITIN-PROTEIN LIGASE PRAJA"/>
    <property type="match status" value="1"/>
</dbReference>
<gene>
    <name evidence="8" type="ORF">CDL12_14703</name>
</gene>
<evidence type="ECO:0000256" key="3">
    <source>
        <dbReference type="ARBA" id="ARBA00022723"/>
    </source>
</evidence>
<accession>A0A2G9H5B9</accession>
<dbReference type="SUPFAM" id="SSF57850">
    <property type="entry name" value="RING/U-box"/>
    <property type="match status" value="1"/>
</dbReference>
<evidence type="ECO:0000256" key="1">
    <source>
        <dbReference type="ARBA" id="ARBA00000900"/>
    </source>
</evidence>
<evidence type="ECO:0000256" key="4">
    <source>
        <dbReference type="ARBA" id="ARBA00022771"/>
    </source>
</evidence>
<dbReference type="GO" id="GO:0016567">
    <property type="term" value="P:protein ubiquitination"/>
    <property type="evidence" value="ECO:0007669"/>
    <property type="project" value="TreeGrafter"/>
</dbReference>
<keyword evidence="8" id="KW-0436">Ligase</keyword>
<comment type="catalytic activity">
    <reaction evidence="1">
        <text>S-ubiquitinyl-[E2 ubiquitin-conjugating enzyme]-L-cysteine + [acceptor protein]-L-lysine = [E2 ubiquitin-conjugating enzyme]-L-cysteine + N(6)-ubiquitinyl-[acceptor protein]-L-lysine.</text>
        <dbReference type="EC" id="2.3.2.27"/>
    </reaction>
</comment>
<dbReference type="STRING" id="429701.A0A2G9H5B9"/>
<dbReference type="AlphaFoldDB" id="A0A2G9H5B9"/>
<dbReference type="PANTHER" id="PTHR15710:SF77">
    <property type="entry name" value="RING-H2 FINGER PROTEIN ATL21B"/>
    <property type="match status" value="1"/>
</dbReference>
<evidence type="ECO:0000256" key="2">
    <source>
        <dbReference type="ARBA" id="ARBA00012483"/>
    </source>
</evidence>
<keyword evidence="3" id="KW-0479">Metal-binding</keyword>
<dbReference type="GO" id="GO:0005737">
    <property type="term" value="C:cytoplasm"/>
    <property type="evidence" value="ECO:0007669"/>
    <property type="project" value="TreeGrafter"/>
</dbReference>
<dbReference type="Gene3D" id="3.30.40.10">
    <property type="entry name" value="Zinc/RING finger domain, C3HC4 (zinc finger)"/>
    <property type="match status" value="1"/>
</dbReference>
<dbReference type="PROSITE" id="PS50089">
    <property type="entry name" value="ZF_RING_2"/>
    <property type="match status" value="1"/>
</dbReference>
<evidence type="ECO:0000313" key="9">
    <source>
        <dbReference type="Proteomes" id="UP000231279"/>
    </source>
</evidence>
<keyword evidence="9" id="KW-1185">Reference proteome</keyword>
<feature type="domain" description="RING-type" evidence="7">
    <location>
        <begin position="196"/>
        <end position="237"/>
    </location>
</feature>
<comment type="caution">
    <text evidence="8">The sequence shown here is derived from an EMBL/GenBank/DDBJ whole genome shotgun (WGS) entry which is preliminary data.</text>
</comment>